<keyword evidence="4" id="KW-1185">Reference proteome</keyword>
<name>A0AAE9L3K6_9BURK</name>
<evidence type="ECO:0000313" key="3">
    <source>
        <dbReference type="EMBL" id="URF05696.1"/>
    </source>
</evidence>
<dbReference type="AlphaFoldDB" id="A0AAE9L3K6"/>
<reference evidence="2 4" key="1">
    <citation type="submission" date="2019-05" db="EMBL/GenBank/DDBJ databases">
        <title>Whole genome sequence analysis of Cupriavidus campinensis S14E4C strain.</title>
        <authorList>
            <person name="Abbaszade G."/>
            <person name="Szabo A."/>
            <person name="Toumi M."/>
            <person name="Toth E."/>
        </authorList>
    </citation>
    <scope>NUCLEOTIDE SEQUENCE [LARGE SCALE GENOMIC DNA]</scope>
    <source>
        <strain evidence="2 4">S14E4C</strain>
    </source>
</reference>
<feature type="region of interest" description="Disordered" evidence="1">
    <location>
        <begin position="62"/>
        <end position="82"/>
    </location>
</feature>
<evidence type="ECO:0000313" key="2">
    <source>
        <dbReference type="EMBL" id="TSP14266.1"/>
    </source>
</evidence>
<evidence type="ECO:0000313" key="4">
    <source>
        <dbReference type="Proteomes" id="UP000318943"/>
    </source>
</evidence>
<evidence type="ECO:0000256" key="1">
    <source>
        <dbReference type="SAM" id="MobiDB-lite"/>
    </source>
</evidence>
<dbReference type="EMBL" id="VCIZ01000001">
    <property type="protein sequence ID" value="TSP14266.1"/>
    <property type="molecule type" value="Genomic_DNA"/>
</dbReference>
<sequence length="82" mass="9385">MTDVSWREVHDDAVRCWILDLDGAVFSVHHRRLCVWQDEFNLLWCWEIETYDGLGCAARGTASSRESAMREGELAARRQGGS</sequence>
<dbReference type="Proteomes" id="UP001056132">
    <property type="component" value="Chromosome 1"/>
</dbReference>
<organism evidence="3 5">
    <name type="scientific">Cupriavidus campinensis</name>
    <dbReference type="NCBI Taxonomy" id="151783"/>
    <lineage>
        <taxon>Bacteria</taxon>
        <taxon>Pseudomonadati</taxon>
        <taxon>Pseudomonadota</taxon>
        <taxon>Betaproteobacteria</taxon>
        <taxon>Burkholderiales</taxon>
        <taxon>Burkholderiaceae</taxon>
        <taxon>Cupriavidus</taxon>
    </lineage>
</organism>
<proteinExistence type="predicted"/>
<protein>
    <submittedName>
        <fullName evidence="3">Uncharacterized protein</fullName>
    </submittedName>
</protein>
<accession>A0AAE9L3K6</accession>
<reference evidence="3" key="3">
    <citation type="submission" date="2022-05" db="EMBL/GenBank/DDBJ databases">
        <authorList>
            <person name="Kunte H.-J."/>
        </authorList>
    </citation>
    <scope>NUCLEOTIDE SEQUENCE</scope>
    <source>
        <strain evidence="3">G5</strain>
    </source>
</reference>
<dbReference type="RefSeq" id="WP_144195301.1">
    <property type="nucleotide sequence ID" value="NZ_CAJPVH010000018.1"/>
</dbReference>
<dbReference type="KEGG" id="ccam:M5D45_07840"/>
<evidence type="ECO:0000313" key="5">
    <source>
        <dbReference type="Proteomes" id="UP001056132"/>
    </source>
</evidence>
<gene>
    <name evidence="2" type="ORF">FGG12_00970</name>
    <name evidence="3" type="ORF">M5D45_07840</name>
</gene>
<feature type="compositionally biased region" description="Basic and acidic residues" evidence="1">
    <location>
        <begin position="67"/>
        <end position="76"/>
    </location>
</feature>
<dbReference type="Proteomes" id="UP000318943">
    <property type="component" value="Unassembled WGS sequence"/>
</dbReference>
<reference evidence="3" key="2">
    <citation type="journal article" date="2022" name="Microbiol. Resour. Announc.">
        <title>Genome Sequence of Cupriavidus campinensis Strain G5, a Member of a Bacterial Consortium Capable of Polyethylene Degradation.</title>
        <authorList>
            <person name="Schneider B."/>
            <person name="Pfeiffer F."/>
            <person name="Dyall-Smith M."/>
            <person name="Kunte H.J."/>
        </authorList>
    </citation>
    <scope>NUCLEOTIDE SEQUENCE</scope>
    <source>
        <strain evidence="3">G5</strain>
    </source>
</reference>
<dbReference type="EMBL" id="CP097330">
    <property type="protein sequence ID" value="URF05696.1"/>
    <property type="molecule type" value="Genomic_DNA"/>
</dbReference>